<protein>
    <submittedName>
        <fullName evidence="1">24411_t:CDS:1</fullName>
    </submittedName>
</protein>
<reference evidence="1" key="1">
    <citation type="submission" date="2021-06" db="EMBL/GenBank/DDBJ databases">
        <authorList>
            <person name="Kallberg Y."/>
            <person name="Tangrot J."/>
            <person name="Rosling A."/>
        </authorList>
    </citation>
    <scope>NUCLEOTIDE SEQUENCE</scope>
    <source>
        <strain evidence="1">FL966</strain>
    </source>
</reference>
<comment type="caution">
    <text evidence="1">The sequence shown here is derived from an EMBL/GenBank/DDBJ whole genome shotgun (WGS) entry which is preliminary data.</text>
</comment>
<sequence>MNTNCESFLFSADTNITNNDQLNKKQKLGGPNFDKIWQYFIQGKNKGQGYYEAKCHYCKSFWACGRPCQIKAHLANYCEECPENISNYWWQKLADEINNYTQNTHESSSEPLPLEIINQIDKSLIKAWVMAGFPFETIENPFVKDFLRNLNSKYTSPSRTTLFE</sequence>
<proteinExistence type="predicted"/>
<dbReference type="EMBL" id="CAJVQA010017738">
    <property type="protein sequence ID" value="CAG8750308.1"/>
    <property type="molecule type" value="Genomic_DNA"/>
</dbReference>
<dbReference type="AlphaFoldDB" id="A0A9N9NLZ4"/>
<keyword evidence="2" id="KW-1185">Reference proteome</keyword>
<evidence type="ECO:0000313" key="1">
    <source>
        <dbReference type="EMBL" id="CAG8750308.1"/>
    </source>
</evidence>
<feature type="non-terminal residue" evidence="1">
    <location>
        <position position="164"/>
    </location>
</feature>
<evidence type="ECO:0000313" key="2">
    <source>
        <dbReference type="Proteomes" id="UP000789759"/>
    </source>
</evidence>
<dbReference type="Proteomes" id="UP000789759">
    <property type="component" value="Unassembled WGS sequence"/>
</dbReference>
<accession>A0A9N9NLZ4</accession>
<gene>
    <name evidence="1" type="ORF">CPELLU_LOCUS14667</name>
</gene>
<dbReference type="OrthoDB" id="2433784at2759"/>
<organism evidence="1 2">
    <name type="scientific">Cetraspora pellucida</name>
    <dbReference type="NCBI Taxonomy" id="1433469"/>
    <lineage>
        <taxon>Eukaryota</taxon>
        <taxon>Fungi</taxon>
        <taxon>Fungi incertae sedis</taxon>
        <taxon>Mucoromycota</taxon>
        <taxon>Glomeromycotina</taxon>
        <taxon>Glomeromycetes</taxon>
        <taxon>Diversisporales</taxon>
        <taxon>Gigasporaceae</taxon>
        <taxon>Cetraspora</taxon>
    </lineage>
</organism>
<name>A0A9N9NLZ4_9GLOM</name>